<feature type="compositionally biased region" description="Basic and acidic residues" evidence="1">
    <location>
        <begin position="508"/>
        <end position="519"/>
    </location>
</feature>
<dbReference type="EMBL" id="CP001472">
    <property type="protein sequence ID" value="ACO34534.1"/>
    <property type="molecule type" value="Genomic_DNA"/>
</dbReference>
<sequence length="738" mass="79764">MSSRNRDSGEKNNNGPTLHKNKTPSFDPLPCKGAGHSANDTPQPARDDPLSAEATPGIPHVAAMIALTLRDALFRPIHKALHLIPAEAISDVSARILRLQSPQEDLSTLMALDRRAFLTVTGRFGMASTLFPGILYTLATQAEAQAAAKSADSAQGFSYAKITPEMVEQAAALAGVPIPQQDIAMMIAGLNDQRDSYEPLRKLNLPNSMPPAFLFDPLPPGAKVDSVRETPIYSKAPAIRTVPSNLEDVAFDTVPQLAELIRTRKVSSLDLTEMYIRRIKRYNPLLHFVITITEERAIAQAKAADAEIARGHYRGPLHGLPWSAKDLLAVKGYPTTWGAAPYKDQQFDYDATVVKRLDAAGAVLVAKATMGALAMGDVWFGGITRNPWNPQQGSSGSSAGPASTTSAGCVAFSIGTETLGSISSPSTRCGVTGLRPTFGFVPRTGAMALSWTMDKIGPICRAVEDCAIVLQHIYGPDGEDETVRNAAFNWNADFDWKSLRVGYLHKDFQRPAPQPDHRSAPPNETPAERKERDLINALSKAYHNMHVYDHQYDAAALDTLHQMGVTLKPFELPNLPFEAMTPLLSAEGAAAFSELTLTGRDKLLTAQGPHDWANTFRVARFYPAVEYIQAMRAREMAVRAAAKIFDEVDVLVARTGSEQLVMTNLTGNPAVIVPNGLRGADAPVPPPQIPFDNRSGGPGTPVSITFLGGLYQDAKLAAFARAYQNKAGFLGLHPKLPN</sequence>
<dbReference type="PANTHER" id="PTHR11895">
    <property type="entry name" value="TRANSAMIDASE"/>
    <property type="match status" value="1"/>
</dbReference>
<feature type="region of interest" description="Disordered" evidence="1">
    <location>
        <begin position="508"/>
        <end position="529"/>
    </location>
</feature>
<feature type="region of interest" description="Disordered" evidence="1">
    <location>
        <begin position="1"/>
        <end position="55"/>
    </location>
</feature>
<dbReference type="eggNOG" id="COG0154">
    <property type="taxonomic scope" value="Bacteria"/>
</dbReference>
<dbReference type="Proteomes" id="UP000002207">
    <property type="component" value="Chromosome"/>
</dbReference>
<evidence type="ECO:0000256" key="1">
    <source>
        <dbReference type="SAM" id="MobiDB-lite"/>
    </source>
</evidence>
<evidence type="ECO:0000259" key="2">
    <source>
        <dbReference type="Pfam" id="PF01425"/>
    </source>
</evidence>
<dbReference type="InterPro" id="IPR036928">
    <property type="entry name" value="AS_sf"/>
</dbReference>
<dbReference type="Gene3D" id="3.90.1300.10">
    <property type="entry name" value="Amidase signature (AS) domain"/>
    <property type="match status" value="1"/>
</dbReference>
<keyword evidence="4" id="KW-1185">Reference proteome</keyword>
<dbReference type="STRING" id="240015.ACP_1932"/>
<dbReference type="KEGG" id="aca:ACP_1932"/>
<feature type="compositionally biased region" description="Basic and acidic residues" evidence="1">
    <location>
        <begin position="1"/>
        <end position="10"/>
    </location>
</feature>
<dbReference type="AlphaFoldDB" id="C1F8C1"/>
<evidence type="ECO:0000313" key="3">
    <source>
        <dbReference type="EMBL" id="ACO34534.1"/>
    </source>
</evidence>
<accession>C1F8C1</accession>
<dbReference type="HOGENOM" id="CLU_009600_0_3_0"/>
<reference evidence="3 4" key="1">
    <citation type="journal article" date="2009" name="Appl. Environ. Microbiol.">
        <title>Three genomes from the phylum Acidobacteria provide insight into the lifestyles of these microorganisms in soils.</title>
        <authorList>
            <person name="Ward N.L."/>
            <person name="Challacombe J.F."/>
            <person name="Janssen P.H."/>
            <person name="Henrissat B."/>
            <person name="Coutinho P.M."/>
            <person name="Wu M."/>
            <person name="Xie G."/>
            <person name="Haft D.H."/>
            <person name="Sait M."/>
            <person name="Badger J."/>
            <person name="Barabote R.D."/>
            <person name="Bradley B."/>
            <person name="Brettin T.S."/>
            <person name="Brinkac L.M."/>
            <person name="Bruce D."/>
            <person name="Creasy T."/>
            <person name="Daugherty S.C."/>
            <person name="Davidsen T.M."/>
            <person name="DeBoy R.T."/>
            <person name="Detter J.C."/>
            <person name="Dodson R.J."/>
            <person name="Durkin A.S."/>
            <person name="Ganapathy A."/>
            <person name="Gwinn-Giglio M."/>
            <person name="Han C.S."/>
            <person name="Khouri H."/>
            <person name="Kiss H."/>
            <person name="Kothari S.P."/>
            <person name="Madupu R."/>
            <person name="Nelson K.E."/>
            <person name="Nelson W.C."/>
            <person name="Paulsen I."/>
            <person name="Penn K."/>
            <person name="Ren Q."/>
            <person name="Rosovitz M.J."/>
            <person name="Selengut J.D."/>
            <person name="Shrivastava S."/>
            <person name="Sullivan S.A."/>
            <person name="Tapia R."/>
            <person name="Thompson L.S."/>
            <person name="Watkins K.L."/>
            <person name="Yang Q."/>
            <person name="Yu C."/>
            <person name="Zafar N."/>
            <person name="Zhou L."/>
            <person name="Kuske C.R."/>
        </authorList>
    </citation>
    <scope>NUCLEOTIDE SEQUENCE [LARGE SCALE GENOMIC DNA]</scope>
    <source>
        <strain evidence="4">ATCC 51196 / DSM 11244 / BCRC 80197 / JCM 7670 / NBRC 15755 / NCIMB 13165 / 161</strain>
    </source>
</reference>
<protein>
    <submittedName>
        <fullName evidence="3">Amidase domain protein</fullName>
    </submittedName>
</protein>
<evidence type="ECO:0000313" key="4">
    <source>
        <dbReference type="Proteomes" id="UP000002207"/>
    </source>
</evidence>
<dbReference type="InterPro" id="IPR023631">
    <property type="entry name" value="Amidase_dom"/>
</dbReference>
<feature type="domain" description="Amidase" evidence="2">
    <location>
        <begin position="270"/>
        <end position="716"/>
    </location>
</feature>
<dbReference type="SUPFAM" id="SSF75304">
    <property type="entry name" value="Amidase signature (AS) enzymes"/>
    <property type="match status" value="1"/>
</dbReference>
<dbReference type="Pfam" id="PF01425">
    <property type="entry name" value="Amidase"/>
    <property type="match status" value="1"/>
</dbReference>
<name>C1F8C1_ACIC5</name>
<dbReference type="GO" id="GO:0050567">
    <property type="term" value="F:glutaminyl-tRNA synthase (glutamine-hydrolyzing) activity"/>
    <property type="evidence" value="ECO:0007669"/>
    <property type="project" value="TreeGrafter"/>
</dbReference>
<gene>
    <name evidence="3" type="ordered locus">ACP_1932</name>
</gene>
<dbReference type="PANTHER" id="PTHR11895:SF73">
    <property type="entry name" value="AMIDASE FAMILY PROTEIN"/>
    <property type="match status" value="1"/>
</dbReference>
<dbReference type="InParanoid" id="C1F8C1"/>
<proteinExistence type="predicted"/>
<organism evidence="3 4">
    <name type="scientific">Acidobacterium capsulatum (strain ATCC 51196 / DSM 11244 / BCRC 80197 / JCM 7670 / NBRC 15755 / NCIMB 13165 / 161)</name>
    <dbReference type="NCBI Taxonomy" id="240015"/>
    <lineage>
        <taxon>Bacteria</taxon>
        <taxon>Pseudomonadati</taxon>
        <taxon>Acidobacteriota</taxon>
        <taxon>Terriglobia</taxon>
        <taxon>Terriglobales</taxon>
        <taxon>Acidobacteriaceae</taxon>
        <taxon>Acidobacterium</taxon>
    </lineage>
</organism>
<dbReference type="InterPro" id="IPR000120">
    <property type="entry name" value="Amidase"/>
</dbReference>